<protein>
    <submittedName>
        <fullName evidence="2">Uncharacterized protein</fullName>
    </submittedName>
</protein>
<reference evidence="2 3" key="1">
    <citation type="submission" date="2020-06" db="EMBL/GenBank/DDBJ databases">
        <title>Interaction of electrochemicaly active bacteria, Geobacter bremensis R4 on different carbon anode.</title>
        <authorList>
            <person name="Meng L."/>
            <person name="Yoshida N."/>
        </authorList>
    </citation>
    <scope>NUCLEOTIDE SEQUENCE [LARGE SCALE GENOMIC DNA]</scope>
    <source>
        <strain evidence="2 3">R4</strain>
    </source>
</reference>
<dbReference type="Proteomes" id="UP000515472">
    <property type="component" value="Chromosome"/>
</dbReference>
<feature type="region of interest" description="Disordered" evidence="1">
    <location>
        <begin position="41"/>
        <end position="61"/>
    </location>
</feature>
<organism evidence="2 3">
    <name type="scientific">Citrifermentans bremense</name>
    <dbReference type="NCBI Taxonomy" id="60035"/>
    <lineage>
        <taxon>Bacteria</taxon>
        <taxon>Pseudomonadati</taxon>
        <taxon>Thermodesulfobacteriota</taxon>
        <taxon>Desulfuromonadia</taxon>
        <taxon>Geobacterales</taxon>
        <taxon>Geobacteraceae</taxon>
        <taxon>Citrifermentans</taxon>
    </lineage>
</organism>
<accession>A0A6S6LXA6</accession>
<gene>
    <name evidence="2" type="ORF">GEOBRER4_n1495</name>
</gene>
<sequence>MVKPGGIFYQAGQFLAQFAGGEELSVGAVGEEPGEENVIFTQGRFGKPGRGLPCDDSISGE</sequence>
<name>A0A6S6LXA6_9BACT</name>
<proteinExistence type="predicted"/>
<dbReference type="AlphaFoldDB" id="A0A6S6LXA6"/>
<evidence type="ECO:0000313" key="3">
    <source>
        <dbReference type="Proteomes" id="UP000515472"/>
    </source>
</evidence>
<dbReference type="KEGG" id="gbn:GEOBRER4_14370"/>
<evidence type="ECO:0000256" key="1">
    <source>
        <dbReference type="SAM" id="MobiDB-lite"/>
    </source>
</evidence>
<keyword evidence="3" id="KW-1185">Reference proteome</keyword>
<evidence type="ECO:0000313" key="2">
    <source>
        <dbReference type="EMBL" id="BCG46687.1"/>
    </source>
</evidence>
<dbReference type="EMBL" id="AP023213">
    <property type="protein sequence ID" value="BCG46687.1"/>
    <property type="molecule type" value="Genomic_DNA"/>
</dbReference>